<accession>A6VQH2</accession>
<dbReference type="HAMAP" id="MF_02065">
    <property type="entry name" value="MltG"/>
    <property type="match status" value="1"/>
</dbReference>
<evidence type="ECO:0000313" key="8">
    <source>
        <dbReference type="EMBL" id="ABR75219.1"/>
    </source>
</evidence>
<dbReference type="RefSeq" id="WP_012073596.1">
    <property type="nucleotide sequence ID" value="NC_009655.1"/>
</dbReference>
<evidence type="ECO:0000256" key="4">
    <source>
        <dbReference type="ARBA" id="ARBA00023136"/>
    </source>
</evidence>
<dbReference type="STRING" id="339671.Asuc_1868"/>
<keyword evidence="6 7" id="KW-0961">Cell wall biogenesis/degradation</keyword>
<keyword evidence="3 7" id="KW-1133">Transmembrane helix</keyword>
<dbReference type="PANTHER" id="PTHR30518">
    <property type="entry name" value="ENDOLYTIC MUREIN TRANSGLYCOSYLASE"/>
    <property type="match status" value="1"/>
</dbReference>
<evidence type="ECO:0000256" key="6">
    <source>
        <dbReference type="ARBA" id="ARBA00023316"/>
    </source>
</evidence>
<keyword evidence="7" id="KW-0997">Cell inner membrane</keyword>
<evidence type="ECO:0000256" key="2">
    <source>
        <dbReference type="ARBA" id="ARBA00022692"/>
    </source>
</evidence>
<keyword evidence="4 7" id="KW-0472">Membrane</keyword>
<name>A6VQH2_ACTSZ</name>
<keyword evidence="2 7" id="KW-0812">Transmembrane</keyword>
<dbReference type="HOGENOM" id="CLU_025574_0_2_6"/>
<comment type="similarity">
    <text evidence="7">Belongs to the transglycosylase MltG family.</text>
</comment>
<proteinExistence type="inferred from homology"/>
<dbReference type="EC" id="4.2.2.29" evidence="7"/>
<dbReference type="Gene3D" id="3.30.160.60">
    <property type="entry name" value="Classic Zinc Finger"/>
    <property type="match status" value="2"/>
</dbReference>
<keyword evidence="9" id="KW-1185">Reference proteome</keyword>
<sequence length="353" mass="40188">MKKFLSFILTLLMIAAAVGLWGYYQIRQVLQQPITAQPDQLLTLERGTTGKKLAGLFEREQLLENAAWLPWALKFQPNLNNVKAGTYSLNGVKTVEELLQLLNSGKEVQFSIRFTDGETWKQVKKSLENAPHLKRIFDYQNENLEREIFSEFAADDTASAMNNMLTGQQKLEGWIYPDTYNYVPNSTDAALLKRAVDKMTKTLDKAWAERDADLPLETPYQMLILASIVEKESGLLAERGKIASVFMNRLKNKMRLQTDPTVIYGMGDAYAGNIRKKDLETETEYNTYVIEGLPPTPIANPSESALMAVAHPDKTDYLYFVADGSGGHKFSRNLAEHNRAVQEYLRWYRQNKK</sequence>
<dbReference type="GO" id="GO:0071555">
    <property type="term" value="P:cell wall organization"/>
    <property type="evidence" value="ECO:0007669"/>
    <property type="project" value="UniProtKB-KW"/>
</dbReference>
<keyword evidence="5 7" id="KW-0456">Lyase</keyword>
<dbReference type="KEGG" id="asu:Asuc_1868"/>
<gene>
    <name evidence="7" type="primary">mltG</name>
    <name evidence="8" type="ordered locus">Asuc_1868</name>
</gene>
<evidence type="ECO:0000256" key="5">
    <source>
        <dbReference type="ARBA" id="ARBA00023239"/>
    </source>
</evidence>
<organism evidence="8 9">
    <name type="scientific">Actinobacillus succinogenes (strain ATCC 55618 / DSM 22257 / CCUG 43843 / 130Z)</name>
    <dbReference type="NCBI Taxonomy" id="339671"/>
    <lineage>
        <taxon>Bacteria</taxon>
        <taxon>Pseudomonadati</taxon>
        <taxon>Pseudomonadota</taxon>
        <taxon>Gammaproteobacteria</taxon>
        <taxon>Pasteurellales</taxon>
        <taxon>Pasteurellaceae</taxon>
        <taxon>Actinobacillus</taxon>
    </lineage>
</organism>
<evidence type="ECO:0000256" key="1">
    <source>
        <dbReference type="ARBA" id="ARBA00022475"/>
    </source>
</evidence>
<dbReference type="NCBIfam" id="TIGR00247">
    <property type="entry name" value="endolytic transglycosylase MltG"/>
    <property type="match status" value="1"/>
</dbReference>
<evidence type="ECO:0000313" key="9">
    <source>
        <dbReference type="Proteomes" id="UP000001114"/>
    </source>
</evidence>
<dbReference type="GO" id="GO:0008932">
    <property type="term" value="F:lytic endotransglycosylase activity"/>
    <property type="evidence" value="ECO:0007669"/>
    <property type="project" value="UniProtKB-UniRule"/>
</dbReference>
<evidence type="ECO:0000256" key="7">
    <source>
        <dbReference type="HAMAP-Rule" id="MF_02065"/>
    </source>
</evidence>
<dbReference type="EMBL" id="CP000746">
    <property type="protein sequence ID" value="ABR75219.1"/>
    <property type="molecule type" value="Genomic_DNA"/>
</dbReference>
<keyword evidence="1 7" id="KW-1003">Cell membrane</keyword>
<comment type="catalytic activity">
    <reaction evidence="7">
        <text>a peptidoglycan chain = a peptidoglycan chain with N-acetyl-1,6-anhydromuramyl-[peptide] at the reducing end + a peptidoglycan chain with N-acetylglucosamine at the non-reducing end.</text>
        <dbReference type="EC" id="4.2.2.29"/>
    </reaction>
</comment>
<evidence type="ECO:0000256" key="3">
    <source>
        <dbReference type="ARBA" id="ARBA00022989"/>
    </source>
</evidence>
<dbReference type="GO" id="GO:0009252">
    <property type="term" value="P:peptidoglycan biosynthetic process"/>
    <property type="evidence" value="ECO:0007669"/>
    <property type="project" value="UniProtKB-UniRule"/>
</dbReference>
<dbReference type="GO" id="GO:0005886">
    <property type="term" value="C:plasma membrane"/>
    <property type="evidence" value="ECO:0007669"/>
    <property type="project" value="UniProtKB-UniRule"/>
</dbReference>
<comment type="function">
    <text evidence="7">Functions as a peptidoglycan terminase that cleaves nascent peptidoglycan strands endolytically to terminate their elongation.</text>
</comment>
<dbReference type="FunFam" id="3.30.160.60:FF:000242">
    <property type="entry name" value="Endolytic murein transglycosylase"/>
    <property type="match status" value="1"/>
</dbReference>
<feature type="site" description="Important for catalytic activity" evidence="7">
    <location>
        <position position="232"/>
    </location>
</feature>
<dbReference type="Pfam" id="PF02618">
    <property type="entry name" value="YceG"/>
    <property type="match status" value="1"/>
</dbReference>
<dbReference type="PANTHER" id="PTHR30518:SF2">
    <property type="entry name" value="ENDOLYTIC MUREIN TRANSGLYCOSYLASE"/>
    <property type="match status" value="1"/>
</dbReference>
<dbReference type="eggNOG" id="COG1559">
    <property type="taxonomic scope" value="Bacteria"/>
</dbReference>
<protein>
    <recommendedName>
        <fullName evidence="7">Endolytic murein transglycosylase</fullName>
        <ecNumber evidence="7">4.2.2.29</ecNumber>
    </recommendedName>
    <alternativeName>
        <fullName evidence="7">Peptidoglycan lytic transglycosylase</fullName>
    </alternativeName>
    <alternativeName>
        <fullName evidence="7">Peptidoglycan polymerization terminase</fullName>
    </alternativeName>
</protein>
<dbReference type="CDD" id="cd08010">
    <property type="entry name" value="MltG_like"/>
    <property type="match status" value="1"/>
</dbReference>
<dbReference type="Proteomes" id="UP000001114">
    <property type="component" value="Chromosome"/>
</dbReference>
<dbReference type="OrthoDB" id="9814591at2"/>
<dbReference type="AlphaFoldDB" id="A6VQH2"/>
<reference evidence="9" key="1">
    <citation type="journal article" date="2010" name="BMC Genomics">
        <title>A genomic perspective on the potential of Actinobacillus succinogenes for industrial succinate production.</title>
        <authorList>
            <person name="McKinlay J.B."/>
            <person name="Laivenieks M."/>
            <person name="Schindler B.D."/>
            <person name="McKinlay A.A."/>
            <person name="Siddaramappa S."/>
            <person name="Challacombe J.F."/>
            <person name="Lowry S.R."/>
            <person name="Clum A."/>
            <person name="Lapidus A.L."/>
            <person name="Burkhart K.B."/>
            <person name="Harkins V."/>
            <person name="Vieille C."/>
        </authorList>
    </citation>
    <scope>NUCLEOTIDE SEQUENCE [LARGE SCALE GENOMIC DNA]</scope>
    <source>
        <strain evidence="9">ATCC 55618 / DSM 22257 / CCUG 43843 / 130Z</strain>
    </source>
</reference>
<dbReference type="InterPro" id="IPR003770">
    <property type="entry name" value="MLTG-like"/>
</dbReference>